<evidence type="ECO:0000256" key="1">
    <source>
        <dbReference type="SAM" id="MobiDB-lite"/>
    </source>
</evidence>
<dbReference type="AlphaFoldDB" id="A0A0H5Q9B5"/>
<protein>
    <submittedName>
        <fullName evidence="2">Uncharacterized protein</fullName>
    </submittedName>
</protein>
<geneLocation type="plasmid" evidence="2">
    <name>pRGRH1801</name>
</geneLocation>
<name>A0A0H5Q9B5_9ZZZZ</name>
<evidence type="ECO:0000313" key="2">
    <source>
        <dbReference type="EMBL" id="CRY97974.1"/>
    </source>
</evidence>
<reference evidence="2" key="2">
    <citation type="submission" date="2015-07" db="EMBL/GenBank/DDBJ databases">
        <title>Plasmids, circular viruses and viroids from rat gut.</title>
        <authorList>
            <person name="Jorgensen T.J."/>
            <person name="Hansen M.A."/>
            <person name="Xu Z."/>
            <person name="Tabak M.A."/>
            <person name="Sorensen S.J."/>
            <person name="Hansen L.H."/>
        </authorList>
    </citation>
    <scope>NUCLEOTIDE SEQUENCE</scope>
    <source>
        <plasmid evidence="2">pRGRH1801</plasmid>
    </source>
</reference>
<keyword evidence="2" id="KW-0614">Plasmid</keyword>
<feature type="compositionally biased region" description="Basic and acidic residues" evidence="1">
    <location>
        <begin position="1"/>
        <end position="11"/>
    </location>
</feature>
<sequence length="87" mass="9624">MKLPHTHERRLSGSGWGQGFASPVPPFDGRFASDEPGARPLTRQGRGCFCSCSNEEFFRKREALEEILRSESPEHSGALLLFGADNC</sequence>
<reference evidence="2" key="1">
    <citation type="submission" date="2015-06" db="EMBL/GenBank/DDBJ databases">
        <authorList>
            <person name="Joergensen T."/>
        </authorList>
    </citation>
    <scope>NUCLEOTIDE SEQUENCE</scope>
    <source>
        <plasmid evidence="2">pRGRH1801</plasmid>
    </source>
</reference>
<feature type="region of interest" description="Disordered" evidence="1">
    <location>
        <begin position="1"/>
        <end position="39"/>
    </location>
</feature>
<proteinExistence type="predicted"/>
<accession>A0A0H5Q9B5</accession>
<organism evidence="2">
    <name type="scientific">uncultured prokaryote</name>
    <dbReference type="NCBI Taxonomy" id="198431"/>
    <lineage>
        <taxon>unclassified sequences</taxon>
        <taxon>environmental samples</taxon>
    </lineage>
</organism>
<dbReference type="EMBL" id="LN854300">
    <property type="protein sequence ID" value="CRY97974.1"/>
    <property type="molecule type" value="Genomic_DNA"/>
</dbReference>